<dbReference type="EMBL" id="JAYMGO010000013">
    <property type="protein sequence ID" value="KAL1263360.1"/>
    <property type="molecule type" value="Genomic_DNA"/>
</dbReference>
<dbReference type="InterPro" id="IPR043136">
    <property type="entry name" value="B30.2/SPRY_sf"/>
</dbReference>
<proteinExistence type="predicted"/>
<sequence length="231" mass="26552">MTFQAKKDECLKTTQHIKEQTRLTKDLIKKDFEQLRHFLRLEEAARISMLEDEAEMKSEIMQVKLEEVSNNIVSLSNTIQNRETDLEREDIEFLQAYKSYTDSVPYSPQDSNVLASDSLIDVSKHVGNLKFKVWEKMLGQVQYSPIIMDPNTAAKWLQLSENLTSVYYRDLQSDIPDNPERFDLCVCVLDLPTEKLVPFFSPCVSDQGSNSEPLRIMPVKVAVTITPELAD</sequence>
<dbReference type="Pfam" id="PF13765">
    <property type="entry name" value="PRY"/>
    <property type="match status" value="1"/>
</dbReference>
<dbReference type="Gene3D" id="2.60.120.920">
    <property type="match status" value="1"/>
</dbReference>
<gene>
    <name evidence="2" type="ORF">QQF64_006099</name>
</gene>
<reference evidence="2 3" key="1">
    <citation type="submission" date="2023-09" db="EMBL/GenBank/DDBJ databases">
        <authorList>
            <person name="Wang M."/>
        </authorList>
    </citation>
    <scope>NUCLEOTIDE SEQUENCE [LARGE SCALE GENOMIC DNA]</scope>
    <source>
        <strain evidence="2">GT-2023</strain>
        <tissue evidence="2">Liver</tissue>
    </source>
</reference>
<comment type="caution">
    <text evidence="2">The sequence shown here is derived from an EMBL/GenBank/DDBJ whole genome shotgun (WGS) entry which is preliminary data.</text>
</comment>
<evidence type="ECO:0000259" key="1">
    <source>
        <dbReference type="SMART" id="SM00589"/>
    </source>
</evidence>
<dbReference type="SMART" id="SM00589">
    <property type="entry name" value="PRY"/>
    <property type="match status" value="1"/>
</dbReference>
<dbReference type="PANTHER" id="PTHR24103">
    <property type="entry name" value="E3 UBIQUITIN-PROTEIN LIGASE TRIM"/>
    <property type="match status" value="1"/>
</dbReference>
<dbReference type="InterPro" id="IPR050143">
    <property type="entry name" value="TRIM/RBCC"/>
</dbReference>
<dbReference type="InterPro" id="IPR006574">
    <property type="entry name" value="PRY"/>
</dbReference>
<organism evidence="2 3">
    <name type="scientific">Cirrhinus molitorella</name>
    <name type="common">mud carp</name>
    <dbReference type="NCBI Taxonomy" id="172907"/>
    <lineage>
        <taxon>Eukaryota</taxon>
        <taxon>Metazoa</taxon>
        <taxon>Chordata</taxon>
        <taxon>Craniata</taxon>
        <taxon>Vertebrata</taxon>
        <taxon>Euteleostomi</taxon>
        <taxon>Actinopterygii</taxon>
        <taxon>Neopterygii</taxon>
        <taxon>Teleostei</taxon>
        <taxon>Ostariophysi</taxon>
        <taxon>Cypriniformes</taxon>
        <taxon>Cyprinidae</taxon>
        <taxon>Labeoninae</taxon>
        <taxon>Labeonini</taxon>
        <taxon>Cirrhinus</taxon>
    </lineage>
</organism>
<feature type="domain" description="SPRY-associated" evidence="1">
    <location>
        <begin position="143"/>
        <end position="195"/>
    </location>
</feature>
<accession>A0ABR3ME39</accession>
<evidence type="ECO:0000313" key="2">
    <source>
        <dbReference type="EMBL" id="KAL1263360.1"/>
    </source>
</evidence>
<dbReference type="Proteomes" id="UP001558613">
    <property type="component" value="Unassembled WGS sequence"/>
</dbReference>
<name>A0ABR3ME39_9TELE</name>
<dbReference type="SUPFAM" id="SSF49899">
    <property type="entry name" value="Concanavalin A-like lectins/glucanases"/>
    <property type="match status" value="1"/>
</dbReference>
<keyword evidence="3" id="KW-1185">Reference proteome</keyword>
<protein>
    <recommendedName>
        <fullName evidence="1">SPRY-associated domain-containing protein</fullName>
    </recommendedName>
</protein>
<dbReference type="InterPro" id="IPR013320">
    <property type="entry name" value="ConA-like_dom_sf"/>
</dbReference>
<evidence type="ECO:0000313" key="3">
    <source>
        <dbReference type="Proteomes" id="UP001558613"/>
    </source>
</evidence>